<gene>
    <name evidence="1" type="ORF">ABID23_000823</name>
</gene>
<comment type="caution">
    <text evidence="1">The sequence shown here is derived from an EMBL/GenBank/DDBJ whole genome shotgun (WGS) entry which is preliminary data.</text>
</comment>
<reference evidence="1 2" key="1">
    <citation type="submission" date="2024-06" db="EMBL/GenBank/DDBJ databases">
        <title>Genomic Encyclopedia of Type Strains, Phase IV (KMG-IV): sequencing the most valuable type-strain genomes for metagenomic binning, comparative biology and taxonomic classification.</title>
        <authorList>
            <person name="Goeker M."/>
        </authorList>
    </citation>
    <scope>NUCLEOTIDE SEQUENCE [LARGE SCALE GENOMIC DNA]</scope>
    <source>
        <strain evidence="1 2">DSM 23649</strain>
    </source>
</reference>
<dbReference type="Proteomes" id="UP001549086">
    <property type="component" value="Unassembled WGS sequence"/>
</dbReference>
<keyword evidence="2" id="KW-1185">Reference proteome</keyword>
<organism evidence="1 2">
    <name type="scientific">Bartonella silvatica</name>
    <dbReference type="NCBI Taxonomy" id="357760"/>
    <lineage>
        <taxon>Bacteria</taxon>
        <taxon>Pseudomonadati</taxon>
        <taxon>Pseudomonadota</taxon>
        <taxon>Alphaproteobacteria</taxon>
        <taxon>Hyphomicrobiales</taxon>
        <taxon>Bartonellaceae</taxon>
        <taxon>Bartonella</taxon>
    </lineage>
</organism>
<evidence type="ECO:0008006" key="3">
    <source>
        <dbReference type="Google" id="ProtNLM"/>
    </source>
</evidence>
<sequence>MTEMTVTVVLTDLLNIDSIINLKDSAVDIIGDYEMIGLIFRDTPVIYA</sequence>
<dbReference type="EMBL" id="JBEPLI010000006">
    <property type="protein sequence ID" value="MET3589737.1"/>
    <property type="molecule type" value="Genomic_DNA"/>
</dbReference>
<evidence type="ECO:0000313" key="1">
    <source>
        <dbReference type="EMBL" id="MET3589737.1"/>
    </source>
</evidence>
<accession>A0ABV2HGQ9</accession>
<evidence type="ECO:0000313" key="2">
    <source>
        <dbReference type="Proteomes" id="UP001549086"/>
    </source>
</evidence>
<proteinExistence type="predicted"/>
<name>A0ABV2HGQ9_9HYPH</name>
<protein>
    <recommendedName>
        <fullName evidence="3">Phage related protein</fullName>
    </recommendedName>
</protein>